<gene>
    <name evidence="3" type="ORF">ACFQ2S_10035</name>
</gene>
<organism evidence="3 4">
    <name type="scientific">Tropicimonas aquimaris</name>
    <dbReference type="NCBI Taxonomy" id="914152"/>
    <lineage>
        <taxon>Bacteria</taxon>
        <taxon>Pseudomonadati</taxon>
        <taxon>Pseudomonadota</taxon>
        <taxon>Alphaproteobacteria</taxon>
        <taxon>Rhodobacterales</taxon>
        <taxon>Roseobacteraceae</taxon>
        <taxon>Tropicimonas</taxon>
    </lineage>
</organism>
<evidence type="ECO:0000256" key="2">
    <source>
        <dbReference type="SAM" id="SignalP"/>
    </source>
</evidence>
<evidence type="ECO:0008006" key="5">
    <source>
        <dbReference type="Google" id="ProtNLM"/>
    </source>
</evidence>
<protein>
    <recommendedName>
        <fullName evidence="5">Porin</fullName>
    </recommendedName>
</protein>
<dbReference type="EMBL" id="JBHTJT010000009">
    <property type="protein sequence ID" value="MFD0979992.1"/>
    <property type="molecule type" value="Genomic_DNA"/>
</dbReference>
<feature type="region of interest" description="Disordered" evidence="1">
    <location>
        <begin position="31"/>
        <end position="50"/>
    </location>
</feature>
<keyword evidence="4" id="KW-1185">Reference proteome</keyword>
<evidence type="ECO:0000256" key="1">
    <source>
        <dbReference type="SAM" id="MobiDB-lite"/>
    </source>
</evidence>
<accession>A0ABW3IPG0</accession>
<dbReference type="Proteomes" id="UP001597108">
    <property type="component" value="Unassembled WGS sequence"/>
</dbReference>
<evidence type="ECO:0000313" key="3">
    <source>
        <dbReference type="EMBL" id="MFD0979992.1"/>
    </source>
</evidence>
<comment type="caution">
    <text evidence="3">The sequence shown here is derived from an EMBL/GenBank/DDBJ whole genome shotgun (WGS) entry which is preliminary data.</text>
</comment>
<keyword evidence="2" id="KW-0732">Signal</keyword>
<feature type="chain" id="PRO_5046754242" description="Porin" evidence="2">
    <location>
        <begin position="24"/>
        <end position="100"/>
    </location>
</feature>
<sequence>MSFVSKRFAVALVTLLLPGTLVAQEGLSGPSSVAAELSPRDGLTDPQPRTNFPRNALPGYFGWKDRLAEGGFRFNLDYLTLGARSHENRAFRFAVLRRDC</sequence>
<evidence type="ECO:0000313" key="4">
    <source>
        <dbReference type="Proteomes" id="UP001597108"/>
    </source>
</evidence>
<proteinExistence type="predicted"/>
<reference evidence="4" key="1">
    <citation type="journal article" date="2019" name="Int. J. Syst. Evol. Microbiol.">
        <title>The Global Catalogue of Microorganisms (GCM) 10K type strain sequencing project: providing services to taxonomists for standard genome sequencing and annotation.</title>
        <authorList>
            <consortium name="The Broad Institute Genomics Platform"/>
            <consortium name="The Broad Institute Genome Sequencing Center for Infectious Disease"/>
            <person name="Wu L."/>
            <person name="Ma J."/>
        </authorList>
    </citation>
    <scope>NUCLEOTIDE SEQUENCE [LARGE SCALE GENOMIC DNA]</scope>
    <source>
        <strain evidence="4">CCUG 60524</strain>
    </source>
</reference>
<dbReference type="RefSeq" id="WP_386074331.1">
    <property type="nucleotide sequence ID" value="NZ_JBHTJT010000009.1"/>
</dbReference>
<feature type="signal peptide" evidence="2">
    <location>
        <begin position="1"/>
        <end position="23"/>
    </location>
</feature>
<name>A0ABW3IPG0_9RHOB</name>